<name>A0A087ACU6_9BIFI</name>
<dbReference type="Proteomes" id="UP000029072">
    <property type="component" value="Unassembled WGS sequence"/>
</dbReference>
<accession>A0A087ACU6</accession>
<comment type="caution">
    <text evidence="1">The sequence shown here is derived from an EMBL/GenBank/DDBJ whole genome shotgun (WGS) entry which is preliminary data.</text>
</comment>
<sequence length="269" mass="29538">MDYVPRDTSMLIDGRPLSDWACIIGSDGVQVAAVESRTSYVSVPGRHGRIDQTLRDPMGHAYDDGRDITINLTMLASAYDRPRLMADLGGLHGRHVAIAWPSMWLGEYRGTLQVGEWQDVFSPAGYVYSSGMLTLHTDDALQHGRRTRVTLAWGTNRFSIDGNRPAWPVITLQPDPTAETVSIAIGGRTIAYRFTRAQTRTITSVSIQPAGEYTGSLLTIDCAAETSTYGSNPIQPTLDSDYPMLSPRLVEATVTGAGGWIEYEPLWLM</sequence>
<dbReference type="eggNOG" id="COG4722">
    <property type="taxonomic scope" value="Bacteria"/>
</dbReference>
<dbReference type="OrthoDB" id="3240569at2"/>
<evidence type="ECO:0000313" key="2">
    <source>
        <dbReference type="Proteomes" id="UP000029072"/>
    </source>
</evidence>
<dbReference type="AlphaFoldDB" id="A0A087ACU6"/>
<protein>
    <submittedName>
        <fullName evidence="1">Putative portal protein</fullName>
    </submittedName>
</protein>
<dbReference type="RefSeq" id="WP_043167397.1">
    <property type="nucleotide sequence ID" value="NZ_JDUV01000027.1"/>
</dbReference>
<reference evidence="1 2" key="1">
    <citation type="submission" date="2014-03" db="EMBL/GenBank/DDBJ databases">
        <title>Genomics of Bifidobacteria.</title>
        <authorList>
            <person name="Ventura M."/>
            <person name="Milani C."/>
            <person name="Lugli G.A."/>
        </authorList>
    </citation>
    <scope>NUCLEOTIDE SEQUENCE [LARGE SCALE GENOMIC DNA]</scope>
    <source>
        <strain evidence="1 2">DSM 23973</strain>
    </source>
</reference>
<dbReference type="EMBL" id="JGYS01000001">
    <property type="protein sequence ID" value="KFI56596.1"/>
    <property type="molecule type" value="Genomic_DNA"/>
</dbReference>
<proteinExistence type="predicted"/>
<evidence type="ECO:0000313" key="1">
    <source>
        <dbReference type="EMBL" id="KFI56596.1"/>
    </source>
</evidence>
<gene>
    <name evidence="1" type="ORF">BCAL_0194</name>
</gene>
<organism evidence="1 2">
    <name type="scientific">Bifidobacterium callitrichos DSM 23973</name>
    <dbReference type="NCBI Taxonomy" id="1437609"/>
    <lineage>
        <taxon>Bacteria</taxon>
        <taxon>Bacillati</taxon>
        <taxon>Actinomycetota</taxon>
        <taxon>Actinomycetes</taxon>
        <taxon>Bifidobacteriales</taxon>
        <taxon>Bifidobacteriaceae</taxon>
        <taxon>Bifidobacterium</taxon>
    </lineage>
</organism>
<dbReference type="STRING" id="1437609.BCAL_0194"/>